<dbReference type="RefSeq" id="WP_377937217.1">
    <property type="nucleotide sequence ID" value="NZ_JBHUMF010000031.1"/>
</dbReference>
<dbReference type="Proteomes" id="UP001597506">
    <property type="component" value="Unassembled WGS sequence"/>
</dbReference>
<dbReference type="PROSITE" id="PS51257">
    <property type="entry name" value="PROKAR_LIPOPROTEIN"/>
    <property type="match status" value="1"/>
</dbReference>
<accession>A0ABW5RV78</accession>
<dbReference type="SUPFAM" id="SSF53850">
    <property type="entry name" value="Periplasmic binding protein-like II"/>
    <property type="match status" value="1"/>
</dbReference>
<keyword evidence="4" id="KW-1185">Reference proteome</keyword>
<evidence type="ECO:0000313" key="4">
    <source>
        <dbReference type="Proteomes" id="UP001597506"/>
    </source>
</evidence>
<dbReference type="InterPro" id="IPR018389">
    <property type="entry name" value="DctP_fam"/>
</dbReference>
<evidence type="ECO:0000313" key="3">
    <source>
        <dbReference type="EMBL" id="MFD2682568.1"/>
    </source>
</evidence>
<proteinExistence type="predicted"/>
<dbReference type="Pfam" id="PF03480">
    <property type="entry name" value="DctP"/>
    <property type="match status" value="1"/>
</dbReference>
<protein>
    <submittedName>
        <fullName evidence="3">TRAP transporter substrate-binding protein DctP</fullName>
    </submittedName>
</protein>
<dbReference type="EMBL" id="JBHUMF010000031">
    <property type="protein sequence ID" value="MFD2682568.1"/>
    <property type="molecule type" value="Genomic_DNA"/>
</dbReference>
<sequence>MKKRKTLFSFMMVAILIAGCVQQPSSGSDSGSTDKSGKETIVLKLSSALSTQNGWWEGYFKPWMEKVEEKTDGRVKFESYANQELIPVNEEFQSLENGTIDIAAPLWPLYDPQRFPLSEVTMLPLLDSDTVLATKAYAELVKSDRELVDGKSFNELEYQSKGLKVFATPTTEQYVISTKDYSFETVSDFKEVSLRSPSRVHEIFAKNVGINTISMPSADMFDAINRGAFDGSFFSIADWTGYGMQDVFNYTLEGINLGHYTGMWAMTEENWNRLPEDIQKIMEETSYEQILEGAQLWMDRSEENRAYAKDKGAVFETIDDLDPEAKELLIKGIEDTWFQWIEQTEANGQPGKEIAKLWRDLIVEQGGKVPEAIMEIE</sequence>
<dbReference type="PANTHER" id="PTHR33376">
    <property type="match status" value="1"/>
</dbReference>
<feature type="chain" id="PRO_5046598058" evidence="2">
    <location>
        <begin position="19"/>
        <end position="377"/>
    </location>
</feature>
<dbReference type="NCBIfam" id="NF037995">
    <property type="entry name" value="TRAP_S1"/>
    <property type="match status" value="1"/>
</dbReference>
<feature type="signal peptide" evidence="2">
    <location>
        <begin position="1"/>
        <end position="18"/>
    </location>
</feature>
<name>A0ABW5RV78_9BACI</name>
<dbReference type="PANTHER" id="PTHR33376:SF15">
    <property type="entry name" value="BLL6794 PROTEIN"/>
    <property type="match status" value="1"/>
</dbReference>
<reference evidence="4" key="1">
    <citation type="journal article" date="2019" name="Int. J. Syst. Evol. Microbiol.">
        <title>The Global Catalogue of Microorganisms (GCM) 10K type strain sequencing project: providing services to taxonomists for standard genome sequencing and annotation.</title>
        <authorList>
            <consortium name="The Broad Institute Genomics Platform"/>
            <consortium name="The Broad Institute Genome Sequencing Center for Infectious Disease"/>
            <person name="Wu L."/>
            <person name="Ma J."/>
        </authorList>
    </citation>
    <scope>NUCLEOTIDE SEQUENCE [LARGE SCALE GENOMIC DNA]</scope>
    <source>
        <strain evidence="4">KCTC 3913</strain>
    </source>
</reference>
<dbReference type="Gene3D" id="3.40.190.170">
    <property type="entry name" value="Bacterial extracellular solute-binding protein, family 7"/>
    <property type="match status" value="1"/>
</dbReference>
<keyword evidence="1 2" id="KW-0732">Signal</keyword>
<evidence type="ECO:0000256" key="2">
    <source>
        <dbReference type="SAM" id="SignalP"/>
    </source>
</evidence>
<dbReference type="InterPro" id="IPR038404">
    <property type="entry name" value="TRAP_DctP_sf"/>
</dbReference>
<comment type="caution">
    <text evidence="3">The sequence shown here is derived from an EMBL/GenBank/DDBJ whole genome shotgun (WGS) entry which is preliminary data.</text>
</comment>
<gene>
    <name evidence="3" type="primary">dctP</name>
    <name evidence="3" type="ORF">ACFSUL_17660</name>
</gene>
<organism evidence="3 4">
    <name type="scientific">Bacillus seohaeanensis</name>
    <dbReference type="NCBI Taxonomy" id="284580"/>
    <lineage>
        <taxon>Bacteria</taxon>
        <taxon>Bacillati</taxon>
        <taxon>Bacillota</taxon>
        <taxon>Bacilli</taxon>
        <taxon>Bacillales</taxon>
        <taxon>Bacillaceae</taxon>
        <taxon>Bacillus</taxon>
    </lineage>
</organism>
<evidence type="ECO:0000256" key="1">
    <source>
        <dbReference type="ARBA" id="ARBA00022729"/>
    </source>
</evidence>